<dbReference type="GO" id="GO:0008453">
    <property type="term" value="F:alanine-glyoxylate transaminase activity"/>
    <property type="evidence" value="ECO:0007669"/>
    <property type="project" value="UniProtKB-EC"/>
</dbReference>
<feature type="binding site" evidence="8">
    <location>
        <position position="365"/>
    </location>
    <ligand>
        <name>substrate</name>
    </ligand>
</feature>
<dbReference type="EnsemblMetazoa" id="SMAR012106-RA">
    <property type="protein sequence ID" value="SMAR012106-PA"/>
    <property type="gene ID" value="SMAR012106"/>
</dbReference>
<comment type="catalytic activity">
    <reaction evidence="6">
        <text>(2-aminoethyl)phosphonate + pyruvate = phosphonoacetaldehyde + L-alanine</text>
        <dbReference type="Rhea" id="RHEA:17021"/>
        <dbReference type="ChEBI" id="CHEBI:15361"/>
        <dbReference type="ChEBI" id="CHEBI:57418"/>
        <dbReference type="ChEBI" id="CHEBI:57972"/>
        <dbReference type="ChEBI" id="CHEBI:58383"/>
        <dbReference type="EC" id="2.6.1.37"/>
    </reaction>
</comment>
<dbReference type="eggNOG" id="KOG2862">
    <property type="taxonomic scope" value="Eukaryota"/>
</dbReference>
<evidence type="ECO:0000256" key="9">
    <source>
        <dbReference type="PIRSR" id="PIRSR000524-50"/>
    </source>
</evidence>
<dbReference type="PhylomeDB" id="T1JE68"/>
<feature type="domain" description="Aminotransferase class V" evidence="10">
    <location>
        <begin position="49"/>
        <end position="318"/>
    </location>
</feature>
<evidence type="ECO:0000256" key="2">
    <source>
        <dbReference type="ARBA" id="ARBA00022576"/>
    </source>
</evidence>
<dbReference type="EMBL" id="JH432116">
    <property type="status" value="NOT_ANNOTATED_CDS"/>
    <property type="molecule type" value="Genomic_DNA"/>
</dbReference>
<dbReference type="InterPro" id="IPR015422">
    <property type="entry name" value="PyrdxlP-dep_Trfase_small"/>
</dbReference>
<dbReference type="NCBIfam" id="TIGR02326">
    <property type="entry name" value="transamin_PhnW"/>
    <property type="match status" value="1"/>
</dbReference>
<dbReference type="STRING" id="126957.T1JE68"/>
<dbReference type="PANTHER" id="PTHR42778:SF1">
    <property type="entry name" value="2-AMINOETHYLPHOSPHONATE--PYRUVATE TRANSAMINASE"/>
    <property type="match status" value="1"/>
</dbReference>
<dbReference type="Proteomes" id="UP000014500">
    <property type="component" value="Unassembled WGS sequence"/>
</dbReference>
<keyword evidence="4 7" id="KW-0663">Pyridoxal phosphate</keyword>
<keyword evidence="5" id="KW-0670">Pyruvate</keyword>
<keyword evidence="12" id="KW-1185">Reference proteome</keyword>
<dbReference type="InterPro" id="IPR012703">
    <property type="entry name" value="NH2EtPonate_pyrv_transaminase"/>
</dbReference>
<comment type="catalytic activity">
    <reaction evidence="7">
        <text>glyoxylate + L-alanine = glycine + pyruvate</text>
        <dbReference type="Rhea" id="RHEA:24248"/>
        <dbReference type="ChEBI" id="CHEBI:15361"/>
        <dbReference type="ChEBI" id="CHEBI:36655"/>
        <dbReference type="ChEBI" id="CHEBI:57305"/>
        <dbReference type="ChEBI" id="CHEBI:57972"/>
        <dbReference type="EC" id="2.6.1.44"/>
    </reaction>
</comment>
<evidence type="ECO:0000256" key="8">
    <source>
        <dbReference type="PIRSR" id="PIRSR000524-1"/>
    </source>
</evidence>
<dbReference type="HOGENOM" id="CLU_027686_3_1_1"/>
<dbReference type="AlphaFoldDB" id="T1JE68"/>
<evidence type="ECO:0000256" key="1">
    <source>
        <dbReference type="ARBA" id="ARBA00001933"/>
    </source>
</evidence>
<evidence type="ECO:0000313" key="12">
    <source>
        <dbReference type="Proteomes" id="UP000014500"/>
    </source>
</evidence>
<evidence type="ECO:0000313" key="11">
    <source>
        <dbReference type="EnsemblMetazoa" id="SMAR012106-PA"/>
    </source>
</evidence>
<reference evidence="11" key="2">
    <citation type="submission" date="2015-02" db="UniProtKB">
        <authorList>
            <consortium name="EnsemblMetazoa"/>
        </authorList>
    </citation>
    <scope>IDENTIFICATION</scope>
</reference>
<sequence>MFLKIATKMSKSAIKSGIKFQFSTAAAMDKKLFTPGPLGTSGTVKKAMLRDLGSRDVEFINTVKYIREQLLHIAGVSSTKFTAIPLQGSGTYAIEGVLQTATPRIGGKVLVIANGAYGMRMHKICEVANIPVHMLWFRDDRMVDLNEIEDHMKCHSYSVVACVHSETSSGVLNPVESIGQLVKKYCVDAEFFVDAMSSFGAIPLEIENVGATYVVSSANKCLEGVPGFSFAIAAKDSLNKSKGNSRSISLDLYDQYKGLESCGQFRFTPPTHTILAFKQALEEFIAEGGVTARGKRYQENNKLLREGMKKLGFKELVPSDHTGFIITSFHYPNDPQFKFSTFYSKLNELDQVIYPGKLTQADCFRIGNIGHIFPQDIAHLLKCIKKVCKEMFISIPVT</sequence>
<dbReference type="OMA" id="IHCETST"/>
<dbReference type="EC" id="2.6.1.44" evidence="7"/>
<organism evidence="11 12">
    <name type="scientific">Strigamia maritima</name>
    <name type="common">European centipede</name>
    <name type="synonym">Geophilus maritimus</name>
    <dbReference type="NCBI Taxonomy" id="126957"/>
    <lineage>
        <taxon>Eukaryota</taxon>
        <taxon>Metazoa</taxon>
        <taxon>Ecdysozoa</taxon>
        <taxon>Arthropoda</taxon>
        <taxon>Myriapoda</taxon>
        <taxon>Chilopoda</taxon>
        <taxon>Pleurostigmophora</taxon>
        <taxon>Geophilomorpha</taxon>
        <taxon>Linotaeniidae</taxon>
        <taxon>Strigamia</taxon>
    </lineage>
</organism>
<comment type="cofactor">
    <cofactor evidence="1 7 9">
        <name>pyridoxal 5'-phosphate</name>
        <dbReference type="ChEBI" id="CHEBI:597326"/>
    </cofactor>
</comment>
<dbReference type="PANTHER" id="PTHR42778">
    <property type="entry name" value="2-AMINOETHYLPHOSPHONATE--PYRUVATE TRANSAMINASE"/>
    <property type="match status" value="1"/>
</dbReference>
<dbReference type="PIRSF" id="PIRSF000524">
    <property type="entry name" value="SPT"/>
    <property type="match status" value="1"/>
</dbReference>
<dbReference type="NCBIfam" id="NF010006">
    <property type="entry name" value="PRK13479.1"/>
    <property type="match status" value="1"/>
</dbReference>
<reference evidence="12" key="1">
    <citation type="submission" date="2011-05" db="EMBL/GenBank/DDBJ databases">
        <authorList>
            <person name="Richards S.R."/>
            <person name="Qu J."/>
            <person name="Jiang H."/>
            <person name="Jhangiani S.N."/>
            <person name="Agravi P."/>
            <person name="Goodspeed R."/>
            <person name="Gross S."/>
            <person name="Mandapat C."/>
            <person name="Jackson L."/>
            <person name="Mathew T."/>
            <person name="Pu L."/>
            <person name="Thornton R."/>
            <person name="Saada N."/>
            <person name="Wilczek-Boney K.B."/>
            <person name="Lee S."/>
            <person name="Kovar C."/>
            <person name="Wu Y."/>
            <person name="Scherer S.E."/>
            <person name="Worley K.C."/>
            <person name="Muzny D.M."/>
            <person name="Gibbs R."/>
        </authorList>
    </citation>
    <scope>NUCLEOTIDE SEQUENCE</scope>
    <source>
        <strain evidence="12">Brora</strain>
    </source>
</reference>
<dbReference type="InterPro" id="IPR015421">
    <property type="entry name" value="PyrdxlP-dep_Trfase_major"/>
</dbReference>
<dbReference type="Pfam" id="PF00266">
    <property type="entry name" value="Aminotran_5"/>
    <property type="match status" value="1"/>
</dbReference>
<proteinExistence type="inferred from homology"/>
<protein>
    <recommendedName>
        <fullName evidence="7">Alanine--glyoxylate aminotransferase</fullName>
        <ecNumber evidence="7">2.6.1.44</ecNumber>
    </recommendedName>
</protein>
<name>T1JE68_STRMM</name>
<dbReference type="GO" id="GO:0019700">
    <property type="term" value="P:organic phosphonate catabolic process"/>
    <property type="evidence" value="ECO:0007669"/>
    <property type="project" value="InterPro"/>
</dbReference>
<evidence type="ECO:0000256" key="3">
    <source>
        <dbReference type="ARBA" id="ARBA00022679"/>
    </source>
</evidence>
<dbReference type="SUPFAM" id="SSF53383">
    <property type="entry name" value="PLP-dependent transferases"/>
    <property type="match status" value="1"/>
</dbReference>
<evidence type="ECO:0000256" key="5">
    <source>
        <dbReference type="ARBA" id="ARBA00023317"/>
    </source>
</evidence>
<dbReference type="Gene3D" id="3.90.1150.10">
    <property type="entry name" value="Aspartate Aminotransferase, domain 1"/>
    <property type="match status" value="1"/>
</dbReference>
<feature type="modified residue" description="N6-(pyridoxal phosphate)lysine" evidence="9">
    <location>
        <position position="220"/>
    </location>
</feature>
<evidence type="ECO:0000256" key="4">
    <source>
        <dbReference type="ARBA" id="ARBA00022898"/>
    </source>
</evidence>
<comment type="similarity">
    <text evidence="7">Belongs to the class-V pyridoxal-phosphate-dependent aminotransferase family.</text>
</comment>
<dbReference type="HAMAP" id="MF_01376">
    <property type="entry name" value="PhnW_aminotrans_5"/>
    <property type="match status" value="1"/>
</dbReference>
<keyword evidence="2" id="KW-0032">Aminotransferase</keyword>
<evidence type="ECO:0000259" key="10">
    <source>
        <dbReference type="Pfam" id="PF00266"/>
    </source>
</evidence>
<evidence type="ECO:0000256" key="7">
    <source>
        <dbReference type="PIRNR" id="PIRNR000524"/>
    </source>
</evidence>
<dbReference type="InterPro" id="IPR000192">
    <property type="entry name" value="Aminotrans_V_dom"/>
</dbReference>
<keyword evidence="3" id="KW-0808">Transferase</keyword>
<dbReference type="GO" id="GO:0047304">
    <property type="term" value="F:2-aminoethylphosphonate-pyruvate transaminase activity"/>
    <property type="evidence" value="ECO:0007669"/>
    <property type="project" value="UniProtKB-EC"/>
</dbReference>
<dbReference type="InterPro" id="IPR015424">
    <property type="entry name" value="PyrdxlP-dep_Trfase"/>
</dbReference>
<dbReference type="Gene3D" id="3.40.640.10">
    <property type="entry name" value="Type I PLP-dependent aspartate aminotransferase-like (Major domain)"/>
    <property type="match status" value="1"/>
</dbReference>
<dbReference type="InterPro" id="IPR024169">
    <property type="entry name" value="SP_NH2Trfase/AEP_transaminase"/>
</dbReference>
<accession>T1JE68</accession>
<evidence type="ECO:0000256" key="6">
    <source>
        <dbReference type="ARBA" id="ARBA00049460"/>
    </source>
</evidence>
<dbReference type="NCBIfam" id="TIGR03301">
    <property type="entry name" value="PhnW-AepZ"/>
    <property type="match status" value="1"/>
</dbReference>